<organism evidence="2 3">
    <name type="scientific">Thioalkalivibrio halophilus</name>
    <dbReference type="NCBI Taxonomy" id="252474"/>
    <lineage>
        <taxon>Bacteria</taxon>
        <taxon>Pseudomonadati</taxon>
        <taxon>Pseudomonadota</taxon>
        <taxon>Gammaproteobacteria</taxon>
        <taxon>Chromatiales</taxon>
        <taxon>Ectothiorhodospiraceae</taxon>
        <taxon>Thioalkalivibrio</taxon>
    </lineage>
</organism>
<dbReference type="Proteomes" id="UP000189177">
    <property type="component" value="Unassembled WGS sequence"/>
</dbReference>
<protein>
    <recommendedName>
        <fullName evidence="4">Peptidoglycan-binding protein CsiV</fullName>
    </recommendedName>
</protein>
<comment type="caution">
    <text evidence="2">The sequence shown here is derived from an EMBL/GenBank/DDBJ whole genome shotgun (WGS) entry which is preliminary data.</text>
</comment>
<sequence>MSRKHRESPSTDVRSGPHSPGRRRLLGALVALPWLVPAAPALAQVGREYRIELVIFQHLTEESRRLLETTGAALQPSPGSGPIGEGTYRRSRRGFDLGHVVRRIEDDRDSRLIATLAWDQRGRDHASTPWLTVSEGRSLDRRTPLYDDRGPVSPILQEPAEERHELEGRLRVWVGRFLHLETDLIFHDATAGDTAIAVRGHQRMNSGDDLFYLDHPVVGMIARVTRIDTSD</sequence>
<dbReference type="AlphaFoldDB" id="A0A1V3A207"/>
<feature type="region of interest" description="Disordered" evidence="1">
    <location>
        <begin position="1"/>
        <end position="20"/>
    </location>
</feature>
<feature type="region of interest" description="Disordered" evidence="1">
    <location>
        <begin position="70"/>
        <end position="90"/>
    </location>
</feature>
<evidence type="ECO:0008006" key="4">
    <source>
        <dbReference type="Google" id="ProtNLM"/>
    </source>
</evidence>
<evidence type="ECO:0000256" key="1">
    <source>
        <dbReference type="SAM" id="MobiDB-lite"/>
    </source>
</evidence>
<dbReference type="InterPro" id="IPR021241">
    <property type="entry name" value="CsiV"/>
</dbReference>
<reference evidence="2 3" key="1">
    <citation type="submission" date="2017-02" db="EMBL/GenBank/DDBJ databases">
        <title>Genomic diversity within the haloalkaliphilic genus Thioalkalivibrio.</title>
        <authorList>
            <person name="Ahn A.-C."/>
            <person name="Meier-Kolthoff J."/>
            <person name="Overmars L."/>
            <person name="Richter M."/>
            <person name="Woyke T."/>
            <person name="Sorokin D.Y."/>
            <person name="Muyzer G."/>
        </authorList>
    </citation>
    <scope>NUCLEOTIDE SEQUENCE [LARGE SCALE GENOMIC DNA]</scope>
    <source>
        <strain evidence="2 3">HL17</strain>
    </source>
</reference>
<evidence type="ECO:0000313" key="2">
    <source>
        <dbReference type="EMBL" id="OOC11375.1"/>
    </source>
</evidence>
<dbReference type="STRING" id="252474.B1A74_00980"/>
<name>A0A1V3A207_9GAMM</name>
<proteinExistence type="predicted"/>
<accession>A0A1V3A207</accession>
<dbReference type="EMBL" id="MUZR01000003">
    <property type="protein sequence ID" value="OOC11375.1"/>
    <property type="molecule type" value="Genomic_DNA"/>
</dbReference>
<evidence type="ECO:0000313" key="3">
    <source>
        <dbReference type="Proteomes" id="UP000189177"/>
    </source>
</evidence>
<dbReference type="OrthoDB" id="5566524at2"/>
<dbReference type="RefSeq" id="WP_018945963.1">
    <property type="nucleotide sequence ID" value="NZ_MUZR01000003.1"/>
</dbReference>
<gene>
    <name evidence="2" type="ORF">B1A74_00980</name>
</gene>
<dbReference type="Pfam" id="PF10972">
    <property type="entry name" value="CsiV"/>
    <property type="match status" value="1"/>
</dbReference>
<keyword evidence="3" id="KW-1185">Reference proteome</keyword>